<dbReference type="OrthoDB" id="23726at10239"/>
<accession>A0A0A0RVL2</accession>
<dbReference type="KEGG" id="vg:24573955"/>
<dbReference type="Proteomes" id="UP000030203">
    <property type="component" value="Segment"/>
</dbReference>
<sequence>MLKRLWDGFVEDAPMIALAFMVISMFTDLKQGVLFGAMLVWVIFEILDIQHDLSGKLKKLIEKFSK</sequence>
<dbReference type="EMBL" id="KM236239">
    <property type="protein sequence ID" value="AIW03753.1"/>
    <property type="molecule type" value="Genomic_DNA"/>
</dbReference>
<proteinExistence type="predicted"/>
<evidence type="ECO:0000313" key="3">
    <source>
        <dbReference type="Proteomes" id="UP000030203"/>
    </source>
</evidence>
<keyword evidence="1" id="KW-0812">Transmembrane</keyword>
<feature type="transmembrane region" description="Helical" evidence="1">
    <location>
        <begin position="9"/>
        <end position="26"/>
    </location>
</feature>
<reference evidence="2 3" key="1">
    <citation type="journal article" date="2015" name="Genome Announc.">
        <title>Complete Genome Sequence of Citrobacter freundii Myophage Moogle.</title>
        <authorList>
            <person name="Nguyen Q.T."/>
            <person name="Luna A.J."/>
            <person name="Hernandez A.C."/>
            <person name="Kuty Everett G.F."/>
        </authorList>
    </citation>
    <scope>NUCLEOTIDE SEQUENCE [LARGE SCALE GENOMIC DNA]</scope>
</reference>
<dbReference type="RefSeq" id="YP_009145659.1">
    <property type="nucleotide sequence ID" value="NC_027293.1"/>
</dbReference>
<dbReference type="GeneID" id="24573955"/>
<keyword evidence="1" id="KW-0472">Membrane</keyword>
<evidence type="ECO:0000313" key="2">
    <source>
        <dbReference type="EMBL" id="AIW03753.1"/>
    </source>
</evidence>
<protein>
    <submittedName>
        <fullName evidence="2">Uncharacterized protein</fullName>
    </submittedName>
</protein>
<evidence type="ECO:0000256" key="1">
    <source>
        <dbReference type="SAM" id="Phobius"/>
    </source>
</evidence>
<keyword evidence="1" id="KW-1133">Transmembrane helix</keyword>
<name>A0A0A0RVL2_9CAUD</name>
<organism evidence="2 3">
    <name type="scientific">Citrobacter phage Moogle</name>
    <dbReference type="NCBI Taxonomy" id="1540094"/>
    <lineage>
        <taxon>Viruses</taxon>
        <taxon>Duplodnaviria</taxon>
        <taxon>Heunggongvirae</taxon>
        <taxon>Uroviricota</taxon>
        <taxon>Caudoviricetes</taxon>
        <taxon>Andersonviridae</taxon>
        <taxon>Ounavirinae</taxon>
        <taxon>Mooglevirus</taxon>
        <taxon>Mooglevirus moogle</taxon>
    </lineage>
</organism>
<gene>
    <name evidence="2" type="ORF">CPT_Moogle16</name>
</gene>
<keyword evidence="3" id="KW-1185">Reference proteome</keyword>